<feature type="region of interest" description="Disordered" evidence="3">
    <location>
        <begin position="178"/>
        <end position="206"/>
    </location>
</feature>
<organism evidence="5 6">
    <name type="scientific">Streptomyces bohaiensis</name>
    <dbReference type="NCBI Taxonomy" id="1431344"/>
    <lineage>
        <taxon>Bacteria</taxon>
        <taxon>Bacillati</taxon>
        <taxon>Actinomycetota</taxon>
        <taxon>Actinomycetes</taxon>
        <taxon>Kitasatosporales</taxon>
        <taxon>Streptomycetaceae</taxon>
        <taxon>Streptomyces</taxon>
    </lineage>
</organism>
<keyword evidence="1 2" id="KW-0238">DNA-binding</keyword>
<feature type="domain" description="HTH tetR-type" evidence="4">
    <location>
        <begin position="6"/>
        <end position="66"/>
    </location>
</feature>
<comment type="caution">
    <text evidence="5">The sequence shown here is derived from an EMBL/GenBank/DDBJ whole genome shotgun (WGS) entry which is preliminary data.</text>
</comment>
<dbReference type="PROSITE" id="PS50977">
    <property type="entry name" value="HTH_TETR_2"/>
    <property type="match status" value="1"/>
</dbReference>
<dbReference type="Gene3D" id="1.10.357.10">
    <property type="entry name" value="Tetracycline Repressor, domain 2"/>
    <property type="match status" value="1"/>
</dbReference>
<evidence type="ECO:0000313" key="5">
    <source>
        <dbReference type="EMBL" id="NJQ14280.1"/>
    </source>
</evidence>
<evidence type="ECO:0000256" key="2">
    <source>
        <dbReference type="PROSITE-ProRule" id="PRU00335"/>
    </source>
</evidence>
<feature type="DNA-binding region" description="H-T-H motif" evidence="2">
    <location>
        <begin position="29"/>
        <end position="48"/>
    </location>
</feature>
<evidence type="ECO:0000259" key="4">
    <source>
        <dbReference type="PROSITE" id="PS50977"/>
    </source>
</evidence>
<dbReference type="SUPFAM" id="SSF46689">
    <property type="entry name" value="Homeodomain-like"/>
    <property type="match status" value="1"/>
</dbReference>
<evidence type="ECO:0000313" key="6">
    <source>
        <dbReference type="Proteomes" id="UP000727056"/>
    </source>
</evidence>
<dbReference type="RefSeq" id="WP_168087113.1">
    <property type="nucleotide sequence ID" value="NZ_BHZH01000042.1"/>
</dbReference>
<dbReference type="PANTHER" id="PTHR30055">
    <property type="entry name" value="HTH-TYPE TRANSCRIPTIONAL REGULATOR RUTR"/>
    <property type="match status" value="1"/>
</dbReference>
<gene>
    <name evidence="5" type="ORF">HCN52_04835</name>
</gene>
<name>A0ABX1C4Z3_9ACTN</name>
<dbReference type="Pfam" id="PF00440">
    <property type="entry name" value="TetR_N"/>
    <property type="match status" value="1"/>
</dbReference>
<dbReference type="PANTHER" id="PTHR30055:SF146">
    <property type="entry name" value="HTH-TYPE TRANSCRIPTIONAL DUAL REGULATOR CECR"/>
    <property type="match status" value="1"/>
</dbReference>
<dbReference type="Proteomes" id="UP000727056">
    <property type="component" value="Unassembled WGS sequence"/>
</dbReference>
<dbReference type="InterPro" id="IPR009057">
    <property type="entry name" value="Homeodomain-like_sf"/>
</dbReference>
<evidence type="ECO:0000256" key="3">
    <source>
        <dbReference type="SAM" id="MobiDB-lite"/>
    </source>
</evidence>
<dbReference type="EMBL" id="JAAVJC010000020">
    <property type="protein sequence ID" value="NJQ14280.1"/>
    <property type="molecule type" value="Genomic_DNA"/>
</dbReference>
<keyword evidence="6" id="KW-1185">Reference proteome</keyword>
<reference evidence="5 6" key="1">
    <citation type="submission" date="2020-03" db="EMBL/GenBank/DDBJ databases">
        <title>Draft genome of Streptomyces sp. ventii, isolated from the Axial Seamount in the Pacific Ocean, and resequencing of the two type strains Streptomyces lonarensis strain NCL 716 and Streptomyces bohaiensis strain 11A07.</title>
        <authorList>
            <person name="Loughran R.M."/>
            <person name="Pfannmuller K.M."/>
            <person name="Wasson B.J."/>
            <person name="Deadmond M.C."/>
            <person name="Paddock B.E."/>
            <person name="Koyack M.J."/>
            <person name="Gallegos D.A."/>
            <person name="Mitchell E.A."/>
            <person name="Ushijima B."/>
            <person name="Saw J.H."/>
            <person name="Mcphail K.L."/>
            <person name="Videau P."/>
        </authorList>
    </citation>
    <scope>NUCLEOTIDE SEQUENCE [LARGE SCALE GENOMIC DNA]</scope>
    <source>
        <strain evidence="5 6">11A07</strain>
    </source>
</reference>
<protein>
    <submittedName>
        <fullName evidence="5">TetR/AcrR family transcriptional regulator</fullName>
    </submittedName>
</protein>
<dbReference type="InterPro" id="IPR050109">
    <property type="entry name" value="HTH-type_TetR-like_transc_reg"/>
</dbReference>
<accession>A0ABX1C4Z3</accession>
<evidence type="ECO:0000256" key="1">
    <source>
        <dbReference type="ARBA" id="ARBA00023125"/>
    </source>
</evidence>
<proteinExistence type="predicted"/>
<sequence length="206" mass="22752">MRKSAEERRTEVVRAALRSFSRYGFHGTSTDSIARAIGVSQPYLFRLYPTKRDIFLAAGRSCFERTSLAFNAAAEGLTGEEALNAMRRAYGELAGDRELLLMQLQLYVASSSDEELRDEVTRWWDDLWLLVAQLTSLPPEDINQFMSCGMLINVMVALGISDGHQGWDVLLANLPGDGAAPSGDERPPEPLRLSAALPFPFAGSPR</sequence>
<dbReference type="InterPro" id="IPR001647">
    <property type="entry name" value="HTH_TetR"/>
</dbReference>